<dbReference type="OrthoDB" id="3297477at2"/>
<keyword evidence="1" id="KW-1133">Transmembrane helix</keyword>
<keyword evidence="3" id="KW-1185">Reference proteome</keyword>
<evidence type="ECO:0008006" key="4">
    <source>
        <dbReference type="Google" id="ProtNLM"/>
    </source>
</evidence>
<feature type="transmembrane region" description="Helical" evidence="1">
    <location>
        <begin position="108"/>
        <end position="133"/>
    </location>
</feature>
<reference evidence="2 3" key="1">
    <citation type="submission" date="2016-10" db="EMBL/GenBank/DDBJ databases">
        <authorList>
            <person name="de Groot N.N."/>
        </authorList>
    </citation>
    <scope>NUCLEOTIDE SEQUENCE [LARGE SCALE GENOMIC DNA]</scope>
    <source>
        <strain evidence="2 3">DSM 43941</strain>
    </source>
</reference>
<feature type="transmembrane region" description="Helical" evidence="1">
    <location>
        <begin position="231"/>
        <end position="256"/>
    </location>
</feature>
<feature type="transmembrane region" description="Helical" evidence="1">
    <location>
        <begin position="65"/>
        <end position="87"/>
    </location>
</feature>
<dbReference type="Proteomes" id="UP000198688">
    <property type="component" value="Chromosome I"/>
</dbReference>
<feature type="transmembrane region" description="Helical" evidence="1">
    <location>
        <begin position="153"/>
        <end position="177"/>
    </location>
</feature>
<keyword evidence="1" id="KW-0812">Transmembrane</keyword>
<feature type="transmembrane region" description="Helical" evidence="1">
    <location>
        <begin position="189"/>
        <end position="211"/>
    </location>
</feature>
<evidence type="ECO:0000256" key="1">
    <source>
        <dbReference type="SAM" id="Phobius"/>
    </source>
</evidence>
<gene>
    <name evidence="2" type="ORF">SAMN04489716_0289</name>
</gene>
<keyword evidence="1" id="KW-0472">Membrane</keyword>
<protein>
    <recommendedName>
        <fullName evidence="4">ABC-2 family transporter protein</fullName>
    </recommendedName>
</protein>
<name>A0A1H1QF04_9ACTN</name>
<dbReference type="AlphaFoldDB" id="A0A1H1QF04"/>
<sequence length="261" mass="26634">MTATARLGWISSVAAVRSEGVRFWSLRAPAVLVVAVVVVTGAFAALMAFAQARQWDGGAFDPARVSLAGIMMTQIAAGALGVLAFTTETASGTIRSTLAAIPRRSRVLTAKIVTVGLAAMAAGIVAAFTAFLIARPVLRTQGAPVAALTDPGVFRAVLGAAFYLTAAALVGLALGVLTGSTAASLSIMTGVLLIVPIFIPTLPAGLARWAMKYWPSTAGLRVTATAHDPALLAPWAGFAVLAATTATLLAVAFLALHRRDV</sequence>
<accession>A0A1H1QF04</accession>
<dbReference type="EMBL" id="LT629758">
    <property type="protein sequence ID" value="SDS22141.1"/>
    <property type="molecule type" value="Genomic_DNA"/>
</dbReference>
<evidence type="ECO:0000313" key="3">
    <source>
        <dbReference type="Proteomes" id="UP000198688"/>
    </source>
</evidence>
<feature type="transmembrane region" description="Helical" evidence="1">
    <location>
        <begin position="30"/>
        <end position="50"/>
    </location>
</feature>
<dbReference type="RefSeq" id="WP_092540879.1">
    <property type="nucleotide sequence ID" value="NZ_BOMJ01000004.1"/>
</dbReference>
<evidence type="ECO:0000313" key="2">
    <source>
        <dbReference type="EMBL" id="SDS22141.1"/>
    </source>
</evidence>
<organism evidence="2 3">
    <name type="scientific">Actinoplanes derwentensis</name>
    <dbReference type="NCBI Taxonomy" id="113562"/>
    <lineage>
        <taxon>Bacteria</taxon>
        <taxon>Bacillati</taxon>
        <taxon>Actinomycetota</taxon>
        <taxon>Actinomycetes</taxon>
        <taxon>Micromonosporales</taxon>
        <taxon>Micromonosporaceae</taxon>
        <taxon>Actinoplanes</taxon>
    </lineage>
</organism>
<dbReference type="STRING" id="113562.SAMN04489716_0289"/>
<proteinExistence type="predicted"/>